<dbReference type="Proteomes" id="UP001501444">
    <property type="component" value="Unassembled WGS sequence"/>
</dbReference>
<evidence type="ECO:0000313" key="2">
    <source>
        <dbReference type="Proteomes" id="UP001501444"/>
    </source>
</evidence>
<dbReference type="EMBL" id="BAAARV010000024">
    <property type="protein sequence ID" value="GAA2344538.1"/>
    <property type="molecule type" value="Genomic_DNA"/>
</dbReference>
<comment type="caution">
    <text evidence="1">The sequence shown here is derived from an EMBL/GenBank/DDBJ whole genome shotgun (WGS) entry which is preliminary data.</text>
</comment>
<proteinExistence type="predicted"/>
<dbReference type="RefSeq" id="WP_344612986.1">
    <property type="nucleotide sequence ID" value="NZ_BAAARV010000024.1"/>
</dbReference>
<reference evidence="2" key="1">
    <citation type="journal article" date="2019" name="Int. J. Syst. Evol. Microbiol.">
        <title>The Global Catalogue of Microorganisms (GCM) 10K type strain sequencing project: providing services to taxonomists for standard genome sequencing and annotation.</title>
        <authorList>
            <consortium name="The Broad Institute Genomics Platform"/>
            <consortium name="The Broad Institute Genome Sequencing Center for Infectious Disease"/>
            <person name="Wu L."/>
            <person name="Ma J."/>
        </authorList>
    </citation>
    <scope>NUCLEOTIDE SEQUENCE [LARGE SCALE GENOMIC DNA]</scope>
    <source>
        <strain evidence="2">JCM 3272</strain>
    </source>
</reference>
<sequence length="380" mass="41741">MNGAGCMGFQVDPPVLDKVAGLLNRNRAAVPDMQAYITKYLEKGTAEQISGQGLLSWFTYDHDGQVERADHRLHWVSGVWHSGAANFTASAASYRSVDVETAARMDAQLQRLGERPKIDPDPSHWDYSSRVAAGFTDVMNPHGAVSIPPNDDISSLEPKAAEITKWIGDLNDLVSMNAWVRFAIKEIYGRDPIQEVIQLFSGDWTVFAHYAAAWLHVGRSVDAMRHNIAYTDDALAPHWEGNAADAALTWLQQLDAAMGAEVSFYDDYLFGVCKAYIDVAYYGYENLNYLVGELLDFILESVTALLGVVTDGLSTVAAAIIALCDAIMFIVDFFRQIYYAGKSVAALVDMPDEPPLTIADLLLPDPDPNHSNCISVPTTK</sequence>
<protein>
    <submittedName>
        <fullName evidence="1">Uncharacterized protein</fullName>
    </submittedName>
</protein>
<name>A0ABP5T5J0_9ACTN</name>
<evidence type="ECO:0000313" key="1">
    <source>
        <dbReference type="EMBL" id="GAA2344538.1"/>
    </source>
</evidence>
<accession>A0ABP5T5J0</accession>
<gene>
    <name evidence="1" type="ORF">GCM10010170_030160</name>
</gene>
<keyword evidence="2" id="KW-1185">Reference proteome</keyword>
<organism evidence="1 2">
    <name type="scientific">Dactylosporangium salmoneum</name>
    <dbReference type="NCBI Taxonomy" id="53361"/>
    <lineage>
        <taxon>Bacteria</taxon>
        <taxon>Bacillati</taxon>
        <taxon>Actinomycetota</taxon>
        <taxon>Actinomycetes</taxon>
        <taxon>Micromonosporales</taxon>
        <taxon>Micromonosporaceae</taxon>
        <taxon>Dactylosporangium</taxon>
    </lineage>
</organism>